<feature type="compositionally biased region" description="Basic residues" evidence="1">
    <location>
        <begin position="600"/>
        <end position="617"/>
    </location>
</feature>
<feature type="non-terminal residue" evidence="2">
    <location>
        <position position="650"/>
    </location>
</feature>
<dbReference type="PANTHER" id="PTHR46880:SF5">
    <property type="entry name" value="DUF4371 DOMAIN-CONTAINING PROTEIN"/>
    <property type="match status" value="1"/>
</dbReference>
<dbReference type="SUPFAM" id="SSF53098">
    <property type="entry name" value="Ribonuclease H-like"/>
    <property type="match status" value="1"/>
</dbReference>
<evidence type="ECO:0008006" key="4">
    <source>
        <dbReference type="Google" id="ProtNLM"/>
    </source>
</evidence>
<accession>A0A7J6L0P1</accession>
<dbReference type="Proteomes" id="UP000591131">
    <property type="component" value="Unassembled WGS sequence"/>
</dbReference>
<dbReference type="EMBL" id="JAAPAO010000847">
    <property type="protein sequence ID" value="KAF4653155.1"/>
    <property type="molecule type" value="Genomic_DNA"/>
</dbReference>
<reference evidence="2 3" key="1">
    <citation type="submission" date="2020-04" db="EMBL/GenBank/DDBJ databases">
        <title>Perkinsus chesapeaki whole genome sequence.</title>
        <authorList>
            <person name="Bogema D.R."/>
        </authorList>
    </citation>
    <scope>NUCLEOTIDE SEQUENCE [LARGE SCALE GENOMIC DNA]</scope>
    <source>
        <strain evidence="2">ATCC PRA-425</strain>
    </source>
</reference>
<dbReference type="OrthoDB" id="10000786at2759"/>
<feature type="region of interest" description="Disordered" evidence="1">
    <location>
        <begin position="599"/>
        <end position="650"/>
    </location>
</feature>
<sequence>MPNPVLSIRQKLLKWVKEHSWLETSEDADGSILYRCSLCCLNPTSGVVGVEDGNHAESVKLAAAREVNNSFWKGQVSRMEAEKDKRLMGYSPLVQNAIWLAREEISIVKFESLAEHCKLLGSSLSTEFHATRYSSWEFIESIDIVLMRKNADTIRNAVMHGIILDTVIDSAHRAQRMSLPGCSRARKLAVLARCIDSEGVCQVILWDLITIGDGKGATIAEAIRNLHIRDNIDVSRCYSWTSDGASAMVLAAQLAKKEPEGGWIACHCMAHRLDLAVSCDTWKKSNICQRIERSLRIVYNIFNRSGQRRKELKRLEGEFGRLVIPAALQDVRWLSKLQCLDIFYSSKDAIAAFISSQKQQFRDNTDYDFLLETIDEHSEDVLMLLRLLRPCGLLTKRLQERSLDLWGAQGLLESTTIQLKNIQNLSADLSSLRDALVDHLMERFPINEASWMSLLDMSHEYPDGVVKAKFNQILGKLKLEDPELKAVDFARDYQLVRNEYFRLKAAGAVIPDIHNIKPPGLSVSWAFYDNICRVVSPTSADAERVFSALSRHRSRFRRRLHIHLPALVRISMSKTIGASSQPSDEAFIREVLRTWDGSKQRRRRAKRLGPVPKKPRREIRSEPPIGSTTDSDPSEDDMVIQQADARESRV</sequence>
<dbReference type="AlphaFoldDB" id="A0A7J6L0P1"/>
<comment type="caution">
    <text evidence="2">The sequence shown here is derived from an EMBL/GenBank/DDBJ whole genome shotgun (WGS) entry which is preliminary data.</text>
</comment>
<name>A0A7J6L0P1_PERCH</name>
<proteinExistence type="predicted"/>
<dbReference type="PANTHER" id="PTHR46880">
    <property type="entry name" value="RAS-ASSOCIATING DOMAIN-CONTAINING PROTEIN"/>
    <property type="match status" value="1"/>
</dbReference>
<organism evidence="2 3">
    <name type="scientific">Perkinsus chesapeaki</name>
    <name type="common">Clam parasite</name>
    <name type="synonym">Perkinsus andrewsi</name>
    <dbReference type="NCBI Taxonomy" id="330153"/>
    <lineage>
        <taxon>Eukaryota</taxon>
        <taxon>Sar</taxon>
        <taxon>Alveolata</taxon>
        <taxon>Perkinsozoa</taxon>
        <taxon>Perkinsea</taxon>
        <taxon>Perkinsida</taxon>
        <taxon>Perkinsidae</taxon>
        <taxon>Perkinsus</taxon>
    </lineage>
</organism>
<gene>
    <name evidence="2" type="ORF">FOL47_010667</name>
</gene>
<dbReference type="InterPro" id="IPR012337">
    <property type="entry name" value="RNaseH-like_sf"/>
</dbReference>
<protein>
    <recommendedName>
        <fullName evidence="4">Zinc finger protein 862</fullName>
    </recommendedName>
</protein>
<evidence type="ECO:0000313" key="2">
    <source>
        <dbReference type="EMBL" id="KAF4653155.1"/>
    </source>
</evidence>
<evidence type="ECO:0000256" key="1">
    <source>
        <dbReference type="SAM" id="MobiDB-lite"/>
    </source>
</evidence>
<keyword evidence="3" id="KW-1185">Reference proteome</keyword>
<evidence type="ECO:0000313" key="3">
    <source>
        <dbReference type="Proteomes" id="UP000591131"/>
    </source>
</evidence>